<sequence>MNLNRMLRKAESVTLFDRSSTKLTRAVHNVLAGTRTDAALRGSWLGHPLHPLVVTVPIGAWVCSAALDLTGQRDAARELVGIGLALTPPAVAAGVADLSHMSLTQRRVGALHAAANTVAAACYLVSHRRRAAGAHTAGMVWGMLGLLAVGVGGALGGHLTYALGAGVHQWQGGPGPDH</sequence>
<dbReference type="Pfam" id="PF09990">
    <property type="entry name" value="DUF2231"/>
    <property type="match status" value="1"/>
</dbReference>
<dbReference type="RefSeq" id="WP_167170262.1">
    <property type="nucleotide sequence ID" value="NZ_JAAOYM010000001.1"/>
</dbReference>
<evidence type="ECO:0000313" key="4">
    <source>
        <dbReference type="Proteomes" id="UP000545493"/>
    </source>
</evidence>
<evidence type="ECO:0000256" key="1">
    <source>
        <dbReference type="SAM" id="Phobius"/>
    </source>
</evidence>
<keyword evidence="1" id="KW-0812">Transmembrane</keyword>
<keyword evidence="1" id="KW-1133">Transmembrane helix</keyword>
<comment type="caution">
    <text evidence="3">The sequence shown here is derived from an EMBL/GenBank/DDBJ whole genome shotgun (WGS) entry which is preliminary data.</text>
</comment>
<accession>A0A7X5UQ21</accession>
<feature type="domain" description="DUF2231" evidence="2">
    <location>
        <begin position="46"/>
        <end position="168"/>
    </location>
</feature>
<gene>
    <name evidence="3" type="ORF">FHU38_002405</name>
</gene>
<feature type="transmembrane region" description="Helical" evidence="1">
    <location>
        <begin position="79"/>
        <end position="96"/>
    </location>
</feature>
<dbReference type="EMBL" id="JAAOYM010000001">
    <property type="protein sequence ID" value="NIJ12061.1"/>
    <property type="molecule type" value="Genomic_DNA"/>
</dbReference>
<proteinExistence type="predicted"/>
<dbReference type="AlphaFoldDB" id="A0A7X5UQ21"/>
<evidence type="ECO:0000259" key="2">
    <source>
        <dbReference type="Pfam" id="PF09990"/>
    </source>
</evidence>
<keyword evidence="4" id="KW-1185">Reference proteome</keyword>
<evidence type="ECO:0000313" key="3">
    <source>
        <dbReference type="EMBL" id="NIJ12061.1"/>
    </source>
</evidence>
<keyword evidence="1" id="KW-0472">Membrane</keyword>
<protein>
    <submittedName>
        <fullName evidence="3">Putative membrane protein</fullName>
    </submittedName>
</protein>
<feature type="transmembrane region" description="Helical" evidence="1">
    <location>
        <begin position="108"/>
        <end position="126"/>
    </location>
</feature>
<reference evidence="3 4" key="1">
    <citation type="submission" date="2020-03" db="EMBL/GenBank/DDBJ databases">
        <title>Sequencing the genomes of 1000 actinobacteria strains.</title>
        <authorList>
            <person name="Klenk H.-P."/>
        </authorList>
    </citation>
    <scope>NUCLEOTIDE SEQUENCE [LARGE SCALE GENOMIC DNA]</scope>
    <source>
        <strain evidence="3 4">DSM 45685</strain>
    </source>
</reference>
<dbReference type="Proteomes" id="UP000545493">
    <property type="component" value="Unassembled WGS sequence"/>
</dbReference>
<name>A0A7X5UQ21_9PSEU</name>
<feature type="transmembrane region" description="Helical" evidence="1">
    <location>
        <begin position="138"/>
        <end position="161"/>
    </location>
</feature>
<dbReference type="InterPro" id="IPR019251">
    <property type="entry name" value="DUF2231_TM"/>
</dbReference>
<organism evidence="3 4">
    <name type="scientific">Saccharomonospora amisosensis</name>
    <dbReference type="NCBI Taxonomy" id="1128677"/>
    <lineage>
        <taxon>Bacteria</taxon>
        <taxon>Bacillati</taxon>
        <taxon>Actinomycetota</taxon>
        <taxon>Actinomycetes</taxon>
        <taxon>Pseudonocardiales</taxon>
        <taxon>Pseudonocardiaceae</taxon>
        <taxon>Saccharomonospora</taxon>
    </lineage>
</organism>